<dbReference type="InterPro" id="IPR000477">
    <property type="entry name" value="RT_dom"/>
</dbReference>
<protein>
    <recommendedName>
        <fullName evidence="1">Reverse transcriptase domain-containing protein</fullName>
    </recommendedName>
</protein>
<gene>
    <name evidence="2" type="ORF">RIMI_LOCUS22636578</name>
</gene>
<dbReference type="Pfam" id="PF00078">
    <property type="entry name" value="RVT_1"/>
    <property type="match status" value="1"/>
</dbReference>
<keyword evidence="3" id="KW-1185">Reference proteome</keyword>
<evidence type="ECO:0000259" key="1">
    <source>
        <dbReference type="PROSITE" id="PS50878"/>
    </source>
</evidence>
<name>A0ABN9MMC8_9NEOB</name>
<dbReference type="PROSITE" id="PS50878">
    <property type="entry name" value="RT_POL"/>
    <property type="match status" value="1"/>
</dbReference>
<dbReference type="PANTHER" id="PTHR21301">
    <property type="entry name" value="REVERSE TRANSCRIPTASE"/>
    <property type="match status" value="1"/>
</dbReference>
<evidence type="ECO:0000313" key="2">
    <source>
        <dbReference type="EMBL" id="CAJ0967928.1"/>
    </source>
</evidence>
<proteinExistence type="predicted"/>
<organism evidence="2 3">
    <name type="scientific">Ranitomeya imitator</name>
    <name type="common">mimic poison frog</name>
    <dbReference type="NCBI Taxonomy" id="111125"/>
    <lineage>
        <taxon>Eukaryota</taxon>
        <taxon>Metazoa</taxon>
        <taxon>Chordata</taxon>
        <taxon>Craniata</taxon>
        <taxon>Vertebrata</taxon>
        <taxon>Euteleostomi</taxon>
        <taxon>Amphibia</taxon>
        <taxon>Batrachia</taxon>
        <taxon>Anura</taxon>
        <taxon>Neobatrachia</taxon>
        <taxon>Hyloidea</taxon>
        <taxon>Dendrobatidae</taxon>
        <taxon>Dendrobatinae</taxon>
        <taxon>Ranitomeya</taxon>
    </lineage>
</organism>
<reference evidence="2" key="1">
    <citation type="submission" date="2023-07" db="EMBL/GenBank/DDBJ databases">
        <authorList>
            <person name="Stuckert A."/>
        </authorList>
    </citation>
    <scope>NUCLEOTIDE SEQUENCE</scope>
</reference>
<evidence type="ECO:0000313" key="3">
    <source>
        <dbReference type="Proteomes" id="UP001176940"/>
    </source>
</evidence>
<comment type="caution">
    <text evidence="2">The sequence shown here is derived from an EMBL/GenBank/DDBJ whole genome shotgun (WGS) entry which is preliminary data.</text>
</comment>
<dbReference type="Proteomes" id="UP001176940">
    <property type="component" value="Unassembled WGS sequence"/>
</dbReference>
<dbReference type="PANTHER" id="PTHR21301:SF10">
    <property type="entry name" value="REVERSE TRANSCRIPTASE DOMAIN-CONTAINING PROTEIN"/>
    <property type="match status" value="1"/>
</dbReference>
<feature type="domain" description="Reverse transcriptase" evidence="1">
    <location>
        <begin position="1"/>
        <end position="192"/>
    </location>
</feature>
<sequence>MEEDMWLVSLDVESLYTSIQHKDGMRAVRMFLTMSNYDVGLSNFLMSLLGFALEHNYFLFKNTVYLQKQGTAMGAAFAPSYANLFLGAWERQIFFTNPIADIEKVLFWARFIDDVLMIWQGTEEELLSFVSLLNTNEINVRLTCKRSQTQIEFLDILIRKGESNVLETDVYRKETAVNSLLHASSSHPLNQW</sequence>
<accession>A0ABN9MMC8</accession>
<dbReference type="EMBL" id="CAUEEQ010078736">
    <property type="protein sequence ID" value="CAJ0967928.1"/>
    <property type="molecule type" value="Genomic_DNA"/>
</dbReference>